<evidence type="ECO:0000256" key="1">
    <source>
        <dbReference type="ARBA" id="ARBA00022679"/>
    </source>
</evidence>
<sequence length="395" mass="43489">MRMALENIKVLDLTRVLAGPYATMVLADLGADIIKIEMPEIGDDSRQFGPHVEGESAYFMSLNRNKRSMTLNLKTAKGREILLQMIKEVDVVVENFRPGTMEKLGLGYEVLRDVNPKLVYAVASGFGHTGPYRKRAAYDAIVQAMGGLMSITGHPGREPTRVGTSIGDITAGLFTAIGILTALMNRNESGMGQKVDVAMLDCQVAILENAIARHVVTGEIPGLGGNRHPAIVPFETFQTSDGEIMIAAGNDILWAKLCIAMEQPRLIADERFKTNPLRNQYYEELKPVINGVIQLKTTKQWQEILDDAGVPNGPINRIDEVLADPQVQAREMIVEVAHPVAGKLKMPGIPIKLSDTAGQIRRPSPMLGQHTEEILKELLKYDEAQIEDLKEQSIF</sequence>
<dbReference type="GO" id="GO:0033608">
    <property type="term" value="F:formyl-CoA transferase activity"/>
    <property type="evidence" value="ECO:0007669"/>
    <property type="project" value="UniProtKB-EC"/>
</dbReference>
<dbReference type="Pfam" id="PF02515">
    <property type="entry name" value="CoA_transf_3"/>
    <property type="match status" value="1"/>
</dbReference>
<dbReference type="Gene3D" id="3.30.1540.10">
    <property type="entry name" value="formyl-coa transferase, domain 3"/>
    <property type="match status" value="1"/>
</dbReference>
<dbReference type="OrthoDB" id="9797653at2"/>
<dbReference type="PANTHER" id="PTHR48207:SF3">
    <property type="entry name" value="SUCCINATE--HYDROXYMETHYLGLUTARATE COA-TRANSFERASE"/>
    <property type="match status" value="1"/>
</dbReference>
<reference evidence="3" key="1">
    <citation type="journal article" date="2016" name="Genome Announc.">
        <title>Complete genome sequence of Alkaliphilus metalliredigens strain QYMF, an alkaliphilic and metal-reducing bacterium isolated from borax-contaminated leachate ponds.</title>
        <authorList>
            <person name="Hwang C."/>
            <person name="Copeland A."/>
            <person name="Lucas S."/>
            <person name="Lapidus A."/>
            <person name="Barry K."/>
            <person name="Detter J.C."/>
            <person name="Glavina Del Rio T."/>
            <person name="Hammon N."/>
            <person name="Israni S."/>
            <person name="Dalin E."/>
            <person name="Tice H."/>
            <person name="Pitluck S."/>
            <person name="Chertkov O."/>
            <person name="Brettin T."/>
            <person name="Bruce D."/>
            <person name="Han C."/>
            <person name="Schmutz J."/>
            <person name="Larimer F."/>
            <person name="Land M.L."/>
            <person name="Hauser L."/>
            <person name="Kyrpides N."/>
            <person name="Mikhailova N."/>
            <person name="Ye Q."/>
            <person name="Zhou J."/>
            <person name="Richardson P."/>
            <person name="Fields M.W."/>
        </authorList>
    </citation>
    <scope>NUCLEOTIDE SEQUENCE [LARGE SCALE GENOMIC DNA]</scope>
    <source>
        <strain evidence="3">QYMF</strain>
    </source>
</reference>
<dbReference type="STRING" id="293826.Amet_0692"/>
<dbReference type="eggNOG" id="COG1804">
    <property type="taxonomic scope" value="Bacteria"/>
</dbReference>
<dbReference type="SUPFAM" id="SSF89796">
    <property type="entry name" value="CoA-transferase family III (CaiB/BaiF)"/>
    <property type="match status" value="1"/>
</dbReference>
<dbReference type="InterPro" id="IPR050483">
    <property type="entry name" value="CoA-transferase_III_domain"/>
</dbReference>
<evidence type="ECO:0000313" key="3">
    <source>
        <dbReference type="Proteomes" id="UP000001572"/>
    </source>
</evidence>
<dbReference type="EMBL" id="CP000724">
    <property type="protein sequence ID" value="ABR46917.1"/>
    <property type="molecule type" value="Genomic_DNA"/>
</dbReference>
<dbReference type="InterPro" id="IPR003673">
    <property type="entry name" value="CoA-Trfase_fam_III"/>
</dbReference>
<evidence type="ECO:0000313" key="2">
    <source>
        <dbReference type="EMBL" id="ABR46917.1"/>
    </source>
</evidence>
<keyword evidence="1 2" id="KW-0808">Transferase</keyword>
<dbReference type="InterPro" id="IPR044855">
    <property type="entry name" value="CoA-Trfase_III_dom3_sf"/>
</dbReference>
<name>A6TL49_ALKMQ</name>
<accession>A6TL49</accession>
<dbReference type="EC" id="2.8.3.16" evidence="2"/>
<keyword evidence="3" id="KW-1185">Reference proteome</keyword>
<dbReference type="InterPro" id="IPR023606">
    <property type="entry name" value="CoA-Trfase_III_dom_1_sf"/>
</dbReference>
<organism evidence="2 3">
    <name type="scientific">Alkaliphilus metalliredigens (strain QYMF)</name>
    <dbReference type="NCBI Taxonomy" id="293826"/>
    <lineage>
        <taxon>Bacteria</taxon>
        <taxon>Bacillati</taxon>
        <taxon>Bacillota</taxon>
        <taxon>Clostridia</taxon>
        <taxon>Peptostreptococcales</taxon>
        <taxon>Natronincolaceae</taxon>
        <taxon>Alkaliphilus</taxon>
    </lineage>
</organism>
<dbReference type="RefSeq" id="WP_012061960.1">
    <property type="nucleotide sequence ID" value="NC_009633.1"/>
</dbReference>
<proteinExistence type="predicted"/>
<dbReference type="HOGENOM" id="CLU_033975_0_0_9"/>
<dbReference type="KEGG" id="amt:Amet_0692"/>
<dbReference type="PANTHER" id="PTHR48207">
    <property type="entry name" value="SUCCINATE--HYDROXYMETHYLGLUTARATE COA-TRANSFERASE"/>
    <property type="match status" value="1"/>
</dbReference>
<protein>
    <submittedName>
        <fullName evidence="2">Formyl-CoA transferase</fullName>
        <ecNumber evidence="2">2.8.3.16</ecNumber>
    </submittedName>
</protein>
<dbReference type="AlphaFoldDB" id="A6TL49"/>
<dbReference type="Proteomes" id="UP000001572">
    <property type="component" value="Chromosome"/>
</dbReference>
<dbReference type="Gene3D" id="3.40.50.10540">
    <property type="entry name" value="Crotonobetainyl-coa:carnitine coa-transferase, domain 1"/>
    <property type="match status" value="1"/>
</dbReference>
<gene>
    <name evidence="2" type="ordered locus">Amet_0692</name>
</gene>